<evidence type="ECO:0000313" key="9">
    <source>
        <dbReference type="Proteomes" id="UP001174694"/>
    </source>
</evidence>
<proteinExistence type="predicted"/>
<dbReference type="InterPro" id="IPR001138">
    <property type="entry name" value="Zn2Cys6_DnaBD"/>
</dbReference>
<evidence type="ECO:0000256" key="2">
    <source>
        <dbReference type="ARBA" id="ARBA00022723"/>
    </source>
</evidence>
<dbReference type="PROSITE" id="PS50048">
    <property type="entry name" value="ZN2_CY6_FUNGAL_2"/>
    <property type="match status" value="1"/>
</dbReference>
<comment type="caution">
    <text evidence="8">The sequence shown here is derived from an EMBL/GenBank/DDBJ whole genome shotgun (WGS) entry which is preliminary data.</text>
</comment>
<sequence>MDLNGQSEVDTDKPSSCQGCRKRKLKCSRDVPACTHCQRLDAPCVYDTKKNKPGIKPGAIESLSRRIDALENALSEKGDAVSRASCARTEVNEVGQDSGSVVNILSVLAQELQKLNSRKDSVVASRFIAEPNVNPPATSPASSTSWTRRALDPYGFPESSSLQPRKRRRVDSCGNPNIELAVPLEDALDVSLNLPVPDLLEEIINTYFVTVQPWIPLLHETQFRMRMHDPDQLPRLVVILHAMVVAAARFVQPVSCSLSSEDIELMTKKSRNIVLLNAMDSLSVENLQALVIIAFNDIGSGNASRAWSVVGSLTRTVEYLQLSVEDEDHHKQPLLKPLLSLPPPQNWTEEEERRRVFWNIFILDRFCSITTGWNTSLTADDVHRRLPADGFLWHKEEPVLTPYFGIWDRSVAKIGNSIAFLPAHYPSQEASRETANQPESPVSTAVPARNPSSGDMSHVGAFAYCVEATESLSQVTTYFLQQRINFHDRQEVSSWLTRFKELDLRLVHWKMFLPQRWKDSNVSRQPTMVNMDPNLTLAHVTHNTSMILLHQRIAYPEAEWTDIVKLPSFCSAETCQIAAVETATITEKYLKYTSKNSPVTSQFAFCVFVSARVLLVHWRHSSSNIPPEFWSLLGSLDEMTRRWVGPNHTEQQYRQCLAARYAEQLRALHGKCVADLNFRVDVLGYSTVISPESGKAKGGADEAPAEPVTVGGATPQAQDGIVQSNGLSQAWDLQSEPLHRRQMSSLQNEASPMSANQPDMMNGAAGAAQSIAGPVTFASGDAHPIDELSAISHILLDQRFIDMDRVISFDDSFFAPQVAQGSTTIGSNGWAAVGAEE</sequence>
<dbReference type="GO" id="GO:0005634">
    <property type="term" value="C:nucleus"/>
    <property type="evidence" value="ECO:0007669"/>
    <property type="project" value="UniProtKB-SubCell"/>
</dbReference>
<protein>
    <submittedName>
        <fullName evidence="8">Fungal specific transcription factor</fullName>
    </submittedName>
</protein>
<dbReference type="PANTHER" id="PTHR47338">
    <property type="entry name" value="ZN(II)2CYS6 TRANSCRIPTION FACTOR (EUROFUNG)-RELATED"/>
    <property type="match status" value="1"/>
</dbReference>
<dbReference type="GO" id="GO:0006351">
    <property type="term" value="P:DNA-templated transcription"/>
    <property type="evidence" value="ECO:0007669"/>
    <property type="project" value="InterPro"/>
</dbReference>
<feature type="region of interest" description="Disordered" evidence="6">
    <location>
        <begin position="693"/>
        <end position="713"/>
    </location>
</feature>
<feature type="region of interest" description="Disordered" evidence="6">
    <location>
        <begin position="429"/>
        <end position="452"/>
    </location>
</feature>
<evidence type="ECO:0000256" key="6">
    <source>
        <dbReference type="SAM" id="MobiDB-lite"/>
    </source>
</evidence>
<dbReference type="GO" id="GO:0000981">
    <property type="term" value="F:DNA-binding transcription factor activity, RNA polymerase II-specific"/>
    <property type="evidence" value="ECO:0007669"/>
    <property type="project" value="InterPro"/>
</dbReference>
<dbReference type="GO" id="GO:0008270">
    <property type="term" value="F:zinc ion binding"/>
    <property type="evidence" value="ECO:0007669"/>
    <property type="project" value="InterPro"/>
</dbReference>
<dbReference type="GO" id="GO:0003677">
    <property type="term" value="F:DNA binding"/>
    <property type="evidence" value="ECO:0007669"/>
    <property type="project" value="InterPro"/>
</dbReference>
<evidence type="ECO:0000256" key="4">
    <source>
        <dbReference type="ARBA" id="ARBA00023163"/>
    </source>
</evidence>
<reference evidence="8" key="1">
    <citation type="submission" date="2022-07" db="EMBL/GenBank/DDBJ databases">
        <title>Fungi with potential for degradation of polypropylene.</title>
        <authorList>
            <person name="Gostincar C."/>
        </authorList>
    </citation>
    <scope>NUCLEOTIDE SEQUENCE</scope>
    <source>
        <strain evidence="8">EXF-13308</strain>
    </source>
</reference>
<evidence type="ECO:0000256" key="1">
    <source>
        <dbReference type="ARBA" id="ARBA00004123"/>
    </source>
</evidence>
<dbReference type="SUPFAM" id="SSF57701">
    <property type="entry name" value="Zn2/Cys6 DNA-binding domain"/>
    <property type="match status" value="1"/>
</dbReference>
<dbReference type="SMART" id="SM00906">
    <property type="entry name" value="Fungal_trans"/>
    <property type="match status" value="1"/>
</dbReference>
<feature type="domain" description="Zn(2)-C6 fungal-type" evidence="7">
    <location>
        <begin position="16"/>
        <end position="46"/>
    </location>
</feature>
<evidence type="ECO:0000256" key="5">
    <source>
        <dbReference type="ARBA" id="ARBA00023242"/>
    </source>
</evidence>
<name>A0AA38VJ58_9PEZI</name>
<accession>A0AA38VJ58</accession>
<dbReference type="InterPro" id="IPR007219">
    <property type="entry name" value="XnlR_reg_dom"/>
</dbReference>
<dbReference type="Pfam" id="PF04082">
    <property type="entry name" value="Fungal_trans"/>
    <property type="match status" value="1"/>
</dbReference>
<evidence type="ECO:0000259" key="7">
    <source>
        <dbReference type="PROSITE" id="PS50048"/>
    </source>
</evidence>
<organism evidence="8 9">
    <name type="scientific">Pleurostoma richardsiae</name>
    <dbReference type="NCBI Taxonomy" id="41990"/>
    <lineage>
        <taxon>Eukaryota</taxon>
        <taxon>Fungi</taxon>
        <taxon>Dikarya</taxon>
        <taxon>Ascomycota</taxon>
        <taxon>Pezizomycotina</taxon>
        <taxon>Sordariomycetes</taxon>
        <taxon>Sordariomycetidae</taxon>
        <taxon>Calosphaeriales</taxon>
        <taxon>Pleurostomataceae</taxon>
        <taxon>Pleurostoma</taxon>
    </lineage>
</organism>
<dbReference type="CDD" id="cd12148">
    <property type="entry name" value="fungal_TF_MHR"/>
    <property type="match status" value="1"/>
</dbReference>
<dbReference type="EMBL" id="JANBVO010000079">
    <property type="protein sequence ID" value="KAJ9130761.1"/>
    <property type="molecule type" value="Genomic_DNA"/>
</dbReference>
<evidence type="ECO:0000256" key="3">
    <source>
        <dbReference type="ARBA" id="ARBA00023015"/>
    </source>
</evidence>
<dbReference type="AlphaFoldDB" id="A0AA38VJ58"/>
<dbReference type="InterPro" id="IPR036864">
    <property type="entry name" value="Zn2-C6_fun-type_DNA-bd_sf"/>
</dbReference>
<keyword evidence="2" id="KW-0479">Metal-binding</keyword>
<gene>
    <name evidence="8" type="ORF">NKR23_g12036</name>
</gene>
<dbReference type="InterPro" id="IPR050815">
    <property type="entry name" value="TF_fung"/>
</dbReference>
<keyword evidence="5" id="KW-0539">Nucleus</keyword>
<feature type="compositionally biased region" description="Polar residues" evidence="6">
    <location>
        <begin position="433"/>
        <end position="443"/>
    </location>
</feature>
<dbReference type="Proteomes" id="UP001174694">
    <property type="component" value="Unassembled WGS sequence"/>
</dbReference>
<dbReference type="CDD" id="cd00067">
    <property type="entry name" value="GAL4"/>
    <property type="match status" value="1"/>
</dbReference>
<dbReference type="PROSITE" id="PS00463">
    <property type="entry name" value="ZN2_CY6_FUNGAL_1"/>
    <property type="match status" value="1"/>
</dbReference>
<comment type="subcellular location">
    <subcellularLocation>
        <location evidence="1">Nucleus</location>
    </subcellularLocation>
</comment>
<dbReference type="Gene3D" id="4.10.240.10">
    <property type="entry name" value="Zn(2)-C6 fungal-type DNA-binding domain"/>
    <property type="match status" value="1"/>
</dbReference>
<dbReference type="SMART" id="SM00066">
    <property type="entry name" value="GAL4"/>
    <property type="match status" value="1"/>
</dbReference>
<keyword evidence="4" id="KW-0804">Transcription</keyword>
<dbReference type="PANTHER" id="PTHR47338:SF23">
    <property type="entry name" value="ZN(II)2CYS6 TRANSCRIPTION FACTOR (EUROFUNG)"/>
    <property type="match status" value="1"/>
</dbReference>
<dbReference type="Pfam" id="PF00172">
    <property type="entry name" value="Zn_clus"/>
    <property type="match status" value="1"/>
</dbReference>
<keyword evidence="9" id="KW-1185">Reference proteome</keyword>
<keyword evidence="3" id="KW-0805">Transcription regulation</keyword>
<evidence type="ECO:0000313" key="8">
    <source>
        <dbReference type="EMBL" id="KAJ9130761.1"/>
    </source>
</evidence>